<sequence>MELGSALQFLDNKSILVTGAAGFLAKIFVEKILRVQPNAKKLYLLLRAADHKSAVHRLHNEIIGKDLFRVLKEKCGKNFGSFISEKITLVPGDISHEDLGIKDSTLVQEIFNEVDVVVNLAATTNFDERYDVSLVLNTFGAKFVADFAKKCIKLKVLVHVSTGERTGLMLENPYSMGETLNGVSGLDINVEKKIIEQKLNELRVQGASDKEITRAMKDLGIQRARLYGWPNTYVFTKAMGEMLVGEVKGTLPIVIIRPTIITSTFKEPFRGWAEGVRTIDSLAIGYAKGKLTFFLGDLDSVVDLIPADMVVNAMIVAMIAHASNQPSETIYQVGSSMRNPVKYGDLQELGFRYFSKKPWINKDGKPVIVGKIRVMDSMASFHRYMALRYLLPLKGLELANTAFCHFFQGLYGDLSRKVNFVTRMVDIYRPYLFFDAIFDDINTEKLRMAARSSLEENDMFYFDPKCIDWNDLYVRERTGPTHENPYSMGDGINAGGKVQVAYAYTHHATDHHHQHFQTTIRDLQWGTLNGVSGLDVNVNKKIIEQILNELRVERASDEGITGTVKDLGIQSLGDRLHEYHHKDQDSSSVYFHIQESLGDRLHEYHHKDQDSSSVYFHIQERIPTRDRLQRMESLLKKRWFSHKAWAQLIHPELSQKKYSVKAWARLIHPELSQKKSSVKAGARRLSV</sequence>
<dbReference type="InterPro" id="IPR036291">
    <property type="entry name" value="NAD(P)-bd_dom_sf"/>
</dbReference>
<feature type="domain" description="Fatty acyl-CoA reductase C-terminal" evidence="5">
    <location>
        <begin position="389"/>
        <end position="473"/>
    </location>
</feature>
<accession>A0A6A2XPR0</accession>
<evidence type="ECO:0000259" key="5">
    <source>
        <dbReference type="Pfam" id="PF03015"/>
    </source>
</evidence>
<evidence type="ECO:0000256" key="1">
    <source>
        <dbReference type="ARBA" id="ARBA00005928"/>
    </source>
</evidence>
<organism evidence="7 8">
    <name type="scientific">Hibiscus syriacus</name>
    <name type="common">Rose of Sharon</name>
    <dbReference type="NCBI Taxonomy" id="106335"/>
    <lineage>
        <taxon>Eukaryota</taxon>
        <taxon>Viridiplantae</taxon>
        <taxon>Streptophyta</taxon>
        <taxon>Embryophyta</taxon>
        <taxon>Tracheophyta</taxon>
        <taxon>Spermatophyta</taxon>
        <taxon>Magnoliopsida</taxon>
        <taxon>eudicotyledons</taxon>
        <taxon>Gunneridae</taxon>
        <taxon>Pentapetalae</taxon>
        <taxon>rosids</taxon>
        <taxon>malvids</taxon>
        <taxon>Malvales</taxon>
        <taxon>Malvaceae</taxon>
        <taxon>Malvoideae</taxon>
        <taxon>Hibiscus</taxon>
    </lineage>
</organism>
<dbReference type="InterPro" id="IPR033640">
    <property type="entry name" value="FAR_C"/>
</dbReference>
<name>A0A6A2XPR0_HIBSY</name>
<dbReference type="CDD" id="cd09071">
    <property type="entry name" value="FAR_C"/>
    <property type="match status" value="1"/>
</dbReference>
<dbReference type="PANTHER" id="PTHR11011:SF99">
    <property type="entry name" value="FATTY ACYL-COA REDUCTASE 3"/>
    <property type="match status" value="1"/>
</dbReference>
<dbReference type="Gene3D" id="3.40.50.720">
    <property type="entry name" value="NAD(P)-binding Rossmann-like Domain"/>
    <property type="match status" value="1"/>
</dbReference>
<proteinExistence type="inferred from homology"/>
<feature type="domain" description="Thioester reductase (TE)" evidence="6">
    <location>
        <begin position="17"/>
        <end position="314"/>
    </location>
</feature>
<dbReference type="GO" id="GO:0080019">
    <property type="term" value="F:alcohol-forming very long-chain fatty acyl-CoA reductase activity"/>
    <property type="evidence" value="ECO:0007669"/>
    <property type="project" value="InterPro"/>
</dbReference>
<dbReference type="Pfam" id="PF03015">
    <property type="entry name" value="Sterile"/>
    <property type="match status" value="1"/>
</dbReference>
<gene>
    <name evidence="7" type="ORF">F3Y22_tig00116954pilonHSYRG00238</name>
</gene>
<keyword evidence="8" id="KW-1185">Reference proteome</keyword>
<comment type="similarity">
    <text evidence="1 4">Belongs to the fatty acyl-CoA reductase family.</text>
</comment>
<dbReference type="GO" id="GO:0102965">
    <property type="term" value="F:alcohol-forming long-chain fatty acyl-CoA reductase activity"/>
    <property type="evidence" value="ECO:0007669"/>
    <property type="project" value="UniProtKB-EC"/>
</dbReference>
<keyword evidence="4" id="KW-0560">Oxidoreductase</keyword>
<protein>
    <recommendedName>
        <fullName evidence="4">Fatty acyl-CoA reductase</fullName>
        <ecNumber evidence="4">1.2.1.84</ecNumber>
    </recommendedName>
</protein>
<dbReference type="GO" id="GO:0035336">
    <property type="term" value="P:long-chain fatty-acyl-CoA metabolic process"/>
    <property type="evidence" value="ECO:0007669"/>
    <property type="project" value="TreeGrafter"/>
</dbReference>
<dbReference type="EC" id="1.2.1.84" evidence="4"/>
<evidence type="ECO:0000313" key="8">
    <source>
        <dbReference type="Proteomes" id="UP000436088"/>
    </source>
</evidence>
<reference evidence="7" key="1">
    <citation type="submission" date="2019-09" db="EMBL/GenBank/DDBJ databases">
        <title>Draft genome information of white flower Hibiscus syriacus.</title>
        <authorList>
            <person name="Kim Y.-M."/>
        </authorList>
    </citation>
    <scope>NUCLEOTIDE SEQUENCE [LARGE SCALE GENOMIC DNA]</scope>
    <source>
        <strain evidence="7">YM2019G1</strain>
    </source>
</reference>
<comment type="caution">
    <text evidence="7">The sequence shown here is derived from an EMBL/GenBank/DDBJ whole genome shotgun (WGS) entry which is preliminary data.</text>
</comment>
<keyword evidence="3 4" id="KW-0443">Lipid metabolism</keyword>
<keyword evidence="4" id="KW-0521">NADP</keyword>
<keyword evidence="2 4" id="KW-0444">Lipid biosynthesis</keyword>
<evidence type="ECO:0000256" key="4">
    <source>
        <dbReference type="RuleBase" id="RU363097"/>
    </source>
</evidence>
<dbReference type="PANTHER" id="PTHR11011">
    <property type="entry name" value="MALE STERILITY PROTEIN 2-RELATED"/>
    <property type="match status" value="1"/>
</dbReference>
<dbReference type="Proteomes" id="UP000436088">
    <property type="component" value="Unassembled WGS sequence"/>
</dbReference>
<dbReference type="InterPro" id="IPR013120">
    <property type="entry name" value="FAR_NAD-bd"/>
</dbReference>
<dbReference type="EMBL" id="VEPZ02001732">
    <property type="protein sequence ID" value="KAE8660359.1"/>
    <property type="molecule type" value="Genomic_DNA"/>
</dbReference>
<dbReference type="SUPFAM" id="SSF51735">
    <property type="entry name" value="NAD(P)-binding Rossmann-fold domains"/>
    <property type="match status" value="1"/>
</dbReference>
<dbReference type="CDD" id="cd05236">
    <property type="entry name" value="FAR-N_SDR_e"/>
    <property type="match status" value="1"/>
</dbReference>
<evidence type="ECO:0000259" key="6">
    <source>
        <dbReference type="Pfam" id="PF07993"/>
    </source>
</evidence>
<dbReference type="GO" id="GO:0010345">
    <property type="term" value="P:suberin biosynthetic process"/>
    <property type="evidence" value="ECO:0007669"/>
    <property type="project" value="TreeGrafter"/>
</dbReference>
<evidence type="ECO:0000256" key="3">
    <source>
        <dbReference type="ARBA" id="ARBA00023098"/>
    </source>
</evidence>
<comment type="catalytic activity">
    <reaction evidence="4">
        <text>a long-chain fatty acyl-CoA + 2 NADPH + 2 H(+) = a long-chain primary fatty alcohol + 2 NADP(+) + CoA</text>
        <dbReference type="Rhea" id="RHEA:52716"/>
        <dbReference type="ChEBI" id="CHEBI:15378"/>
        <dbReference type="ChEBI" id="CHEBI:57287"/>
        <dbReference type="ChEBI" id="CHEBI:57783"/>
        <dbReference type="ChEBI" id="CHEBI:58349"/>
        <dbReference type="ChEBI" id="CHEBI:77396"/>
        <dbReference type="ChEBI" id="CHEBI:83139"/>
        <dbReference type="EC" id="1.2.1.84"/>
    </reaction>
</comment>
<dbReference type="InterPro" id="IPR026055">
    <property type="entry name" value="FAR"/>
</dbReference>
<evidence type="ECO:0000313" key="7">
    <source>
        <dbReference type="EMBL" id="KAE8660359.1"/>
    </source>
</evidence>
<dbReference type="AlphaFoldDB" id="A0A6A2XPR0"/>
<comment type="function">
    <text evidence="4">Catalyzes the reduction of fatty acyl-CoA to fatty alcohols.</text>
</comment>
<dbReference type="Pfam" id="PF07993">
    <property type="entry name" value="NAD_binding_4"/>
    <property type="match status" value="1"/>
</dbReference>
<evidence type="ECO:0000256" key="2">
    <source>
        <dbReference type="ARBA" id="ARBA00022516"/>
    </source>
</evidence>